<accession>A0A1M5EFU2</accession>
<evidence type="ECO:0000259" key="5">
    <source>
        <dbReference type="Pfam" id="PF00551"/>
    </source>
</evidence>
<dbReference type="GO" id="GO:0006189">
    <property type="term" value="P:'de novo' IMP biosynthetic process"/>
    <property type="evidence" value="ECO:0007669"/>
    <property type="project" value="UniProtKB-UniRule"/>
</dbReference>
<dbReference type="UniPathway" id="UPA00074">
    <property type="reaction ID" value="UER00126"/>
</dbReference>
<dbReference type="Proteomes" id="UP000184480">
    <property type="component" value="Unassembled WGS sequence"/>
</dbReference>
<dbReference type="OrthoDB" id="9806170at2"/>
<sequence length="187" mass="20902">MLRVAIFASGSGSNAENIVLYFKERGICAIDTIISNKPDAYVHERAKKLGVESITFSKNDFSEGDKVLQYLKLRQIDFIVLAGFLLKVPQNLIEAYPDKIVNIHPALLPKFGGKGMYGDNVHKAVIEAGEKESGITIHYINENYDEGGIIFQAKCDVLPGDTYEDVADKVHKLEYEHFPKIIESILK</sequence>
<dbReference type="RefSeq" id="WP_062182219.1">
    <property type="nucleotide sequence ID" value="NZ_BBXL01000016.1"/>
</dbReference>
<dbReference type="PANTHER" id="PTHR43369">
    <property type="entry name" value="PHOSPHORIBOSYLGLYCINAMIDE FORMYLTRANSFERASE"/>
    <property type="match status" value="1"/>
</dbReference>
<dbReference type="SUPFAM" id="SSF53328">
    <property type="entry name" value="Formyltransferase"/>
    <property type="match status" value="1"/>
</dbReference>
<reference evidence="7" key="1">
    <citation type="submission" date="2016-11" db="EMBL/GenBank/DDBJ databases">
        <authorList>
            <person name="Varghese N."/>
            <person name="Submissions S."/>
        </authorList>
    </citation>
    <scope>NUCLEOTIDE SEQUENCE [LARGE SCALE GENOMIC DNA]</scope>
    <source>
        <strain evidence="7">DSM 27370</strain>
    </source>
</reference>
<protein>
    <recommendedName>
        <fullName evidence="4">Phosphoribosylglycinamide formyltransferase</fullName>
        <ecNumber evidence="4">2.1.2.2</ecNumber>
    </recommendedName>
    <alternativeName>
        <fullName evidence="4">5'-phosphoribosylglycinamide transformylase</fullName>
    </alternativeName>
    <alternativeName>
        <fullName evidence="4">GAR transformylase</fullName>
        <shortName evidence="4">GART</shortName>
    </alternativeName>
</protein>
<keyword evidence="3 4" id="KW-0658">Purine biosynthesis</keyword>
<feature type="site" description="Raises pKa of active site His" evidence="4">
    <location>
        <position position="145"/>
    </location>
</feature>
<comment type="function">
    <text evidence="4">Catalyzes the transfer of a formyl group from 10-formyltetrahydrofolate to 5-phospho-ribosyl-glycinamide (GAR), producing 5-phospho-ribosyl-N-formylglycinamide (FGAR) and tetrahydrofolate.</text>
</comment>
<gene>
    <name evidence="4" type="primary">purN</name>
    <name evidence="6" type="ORF">SAMN05444362_11024</name>
</gene>
<comment type="similarity">
    <text evidence="4">Belongs to the GART family.</text>
</comment>
<dbReference type="Gene3D" id="3.40.50.170">
    <property type="entry name" value="Formyl transferase, N-terminal domain"/>
    <property type="match status" value="1"/>
</dbReference>
<dbReference type="AlphaFoldDB" id="A0A1M5EFU2"/>
<dbReference type="InterPro" id="IPR036477">
    <property type="entry name" value="Formyl_transf_N_sf"/>
</dbReference>
<organism evidence="6 7">
    <name type="scientific">Dysgonomonas macrotermitis</name>
    <dbReference type="NCBI Taxonomy" id="1346286"/>
    <lineage>
        <taxon>Bacteria</taxon>
        <taxon>Pseudomonadati</taxon>
        <taxon>Bacteroidota</taxon>
        <taxon>Bacteroidia</taxon>
        <taxon>Bacteroidales</taxon>
        <taxon>Dysgonomonadaceae</taxon>
        <taxon>Dysgonomonas</taxon>
    </lineage>
</organism>
<dbReference type="NCBIfam" id="TIGR00639">
    <property type="entry name" value="PurN"/>
    <property type="match status" value="1"/>
</dbReference>
<comment type="caution">
    <text evidence="4">Lacks conserved residue(s) required for the propagation of feature annotation.</text>
</comment>
<evidence type="ECO:0000313" key="7">
    <source>
        <dbReference type="Proteomes" id="UP000184480"/>
    </source>
</evidence>
<dbReference type="CDD" id="cd08645">
    <property type="entry name" value="FMT_core_GART"/>
    <property type="match status" value="1"/>
</dbReference>
<feature type="domain" description="Formyl transferase N-terminal" evidence="5">
    <location>
        <begin position="3"/>
        <end position="181"/>
    </location>
</feature>
<feature type="active site" description="Proton donor" evidence="4">
    <location>
        <position position="104"/>
    </location>
</feature>
<evidence type="ECO:0000256" key="2">
    <source>
        <dbReference type="ARBA" id="ARBA00022679"/>
    </source>
</evidence>
<feature type="binding site" evidence="4">
    <location>
        <begin position="12"/>
        <end position="14"/>
    </location>
    <ligand>
        <name>N(1)-(5-phospho-beta-D-ribosyl)glycinamide</name>
        <dbReference type="ChEBI" id="CHEBI:143788"/>
    </ligand>
</feature>
<dbReference type="GO" id="GO:0004644">
    <property type="term" value="F:phosphoribosylglycinamide formyltransferase activity"/>
    <property type="evidence" value="ECO:0007669"/>
    <property type="project" value="UniProtKB-UniRule"/>
</dbReference>
<feature type="binding site" evidence="4">
    <location>
        <position position="102"/>
    </location>
    <ligand>
        <name>(6R)-10-formyltetrahydrofolate</name>
        <dbReference type="ChEBI" id="CHEBI:195366"/>
    </ligand>
</feature>
<dbReference type="EC" id="2.1.2.2" evidence="4"/>
<comment type="catalytic activity">
    <reaction evidence="4">
        <text>N(1)-(5-phospho-beta-D-ribosyl)glycinamide + (6R)-10-formyltetrahydrofolate = N(2)-formyl-N(1)-(5-phospho-beta-D-ribosyl)glycinamide + (6S)-5,6,7,8-tetrahydrofolate + H(+)</text>
        <dbReference type="Rhea" id="RHEA:15053"/>
        <dbReference type="ChEBI" id="CHEBI:15378"/>
        <dbReference type="ChEBI" id="CHEBI:57453"/>
        <dbReference type="ChEBI" id="CHEBI:143788"/>
        <dbReference type="ChEBI" id="CHEBI:147286"/>
        <dbReference type="ChEBI" id="CHEBI:195366"/>
        <dbReference type="EC" id="2.1.2.2"/>
    </reaction>
</comment>
<proteinExistence type="inferred from homology"/>
<evidence type="ECO:0000313" key="6">
    <source>
        <dbReference type="EMBL" id="SHF78163.1"/>
    </source>
</evidence>
<keyword evidence="2 4" id="KW-0808">Transferase</keyword>
<dbReference type="Pfam" id="PF00551">
    <property type="entry name" value="Formyl_trans_N"/>
    <property type="match status" value="1"/>
</dbReference>
<dbReference type="PANTHER" id="PTHR43369:SF2">
    <property type="entry name" value="PHOSPHORIBOSYLGLYCINAMIDE FORMYLTRANSFERASE"/>
    <property type="match status" value="1"/>
</dbReference>
<keyword evidence="7" id="KW-1185">Reference proteome</keyword>
<dbReference type="GO" id="GO:0005829">
    <property type="term" value="C:cytosol"/>
    <property type="evidence" value="ECO:0007669"/>
    <property type="project" value="TreeGrafter"/>
</dbReference>
<dbReference type="STRING" id="1346286.SAMN05444362_11024"/>
<dbReference type="InterPro" id="IPR002376">
    <property type="entry name" value="Formyl_transf_N"/>
</dbReference>
<evidence type="ECO:0000256" key="3">
    <source>
        <dbReference type="ARBA" id="ARBA00022755"/>
    </source>
</evidence>
<dbReference type="EMBL" id="FQUC01000010">
    <property type="protein sequence ID" value="SHF78163.1"/>
    <property type="molecule type" value="Genomic_DNA"/>
</dbReference>
<comment type="pathway">
    <text evidence="1 4">Purine metabolism; IMP biosynthesis via de novo pathway; N(2)-formyl-N(1)-(5-phospho-D-ribosyl)glycinamide from N(1)-(5-phospho-D-ribosyl)glycinamide (10-formyl THF route): step 1/1.</text>
</comment>
<evidence type="ECO:0000256" key="1">
    <source>
        <dbReference type="ARBA" id="ARBA00005054"/>
    </source>
</evidence>
<dbReference type="InterPro" id="IPR004607">
    <property type="entry name" value="GART"/>
</dbReference>
<evidence type="ECO:0000256" key="4">
    <source>
        <dbReference type="HAMAP-Rule" id="MF_01930"/>
    </source>
</evidence>
<dbReference type="HAMAP" id="MF_01930">
    <property type="entry name" value="PurN"/>
    <property type="match status" value="1"/>
</dbReference>
<name>A0A1M5EFU2_9BACT</name>